<dbReference type="EMBL" id="KB446555">
    <property type="protein sequence ID" value="EME88549.1"/>
    <property type="molecule type" value="Genomic_DNA"/>
</dbReference>
<evidence type="ECO:0000313" key="3">
    <source>
        <dbReference type="Proteomes" id="UP000016932"/>
    </source>
</evidence>
<dbReference type="RefSeq" id="XP_007921542.1">
    <property type="nucleotide sequence ID" value="XM_007923351.1"/>
</dbReference>
<protein>
    <submittedName>
        <fullName evidence="2">Uncharacterized protein</fullName>
    </submittedName>
</protein>
<organism evidence="2 3">
    <name type="scientific">Pseudocercospora fijiensis (strain CIRAD86)</name>
    <name type="common">Black leaf streak disease fungus</name>
    <name type="synonym">Mycosphaerella fijiensis</name>
    <dbReference type="NCBI Taxonomy" id="383855"/>
    <lineage>
        <taxon>Eukaryota</taxon>
        <taxon>Fungi</taxon>
        <taxon>Dikarya</taxon>
        <taxon>Ascomycota</taxon>
        <taxon>Pezizomycotina</taxon>
        <taxon>Dothideomycetes</taxon>
        <taxon>Dothideomycetidae</taxon>
        <taxon>Mycosphaerellales</taxon>
        <taxon>Mycosphaerellaceae</taxon>
        <taxon>Pseudocercospora</taxon>
    </lineage>
</organism>
<dbReference type="OrthoDB" id="5215637at2759"/>
<feature type="signal peptide" evidence="1">
    <location>
        <begin position="1"/>
        <end position="22"/>
    </location>
</feature>
<gene>
    <name evidence="2" type="ORF">MYCFIDRAFT_201585</name>
</gene>
<keyword evidence="1" id="KW-0732">Signal</keyword>
<proteinExistence type="predicted"/>
<dbReference type="Proteomes" id="UP000016932">
    <property type="component" value="Unassembled WGS sequence"/>
</dbReference>
<accession>N1Q7C9</accession>
<dbReference type="VEuPathDB" id="FungiDB:MYCFIDRAFT_201585"/>
<dbReference type="KEGG" id="pfj:MYCFIDRAFT_201585"/>
<keyword evidence="3" id="KW-1185">Reference proteome</keyword>
<name>N1Q7C9_PSEFD</name>
<evidence type="ECO:0000313" key="2">
    <source>
        <dbReference type="EMBL" id="EME88549.1"/>
    </source>
</evidence>
<dbReference type="AlphaFoldDB" id="N1Q7C9"/>
<dbReference type="GeneID" id="19335958"/>
<evidence type="ECO:0000256" key="1">
    <source>
        <dbReference type="SAM" id="SignalP"/>
    </source>
</evidence>
<feature type="chain" id="PRO_5004109623" evidence="1">
    <location>
        <begin position="23"/>
        <end position="114"/>
    </location>
</feature>
<dbReference type="HOGENOM" id="CLU_2122120_0_0_1"/>
<reference evidence="2 3" key="1">
    <citation type="journal article" date="2012" name="PLoS Pathog.">
        <title>Diverse lifestyles and strategies of plant pathogenesis encoded in the genomes of eighteen Dothideomycetes fungi.</title>
        <authorList>
            <person name="Ohm R.A."/>
            <person name="Feau N."/>
            <person name="Henrissat B."/>
            <person name="Schoch C.L."/>
            <person name="Horwitz B.A."/>
            <person name="Barry K.W."/>
            <person name="Condon B.J."/>
            <person name="Copeland A.C."/>
            <person name="Dhillon B."/>
            <person name="Glaser F."/>
            <person name="Hesse C.N."/>
            <person name="Kosti I."/>
            <person name="LaButti K."/>
            <person name="Lindquist E.A."/>
            <person name="Lucas S."/>
            <person name="Salamov A.A."/>
            <person name="Bradshaw R.E."/>
            <person name="Ciuffetti L."/>
            <person name="Hamelin R.C."/>
            <person name="Kema G.H.J."/>
            <person name="Lawrence C."/>
            <person name="Scott J.A."/>
            <person name="Spatafora J.W."/>
            <person name="Turgeon B.G."/>
            <person name="de Wit P.J.G.M."/>
            <person name="Zhong S."/>
            <person name="Goodwin S.B."/>
            <person name="Grigoriev I.V."/>
        </authorList>
    </citation>
    <scope>NUCLEOTIDE SEQUENCE [LARGE SCALE GENOMIC DNA]</scope>
    <source>
        <strain evidence="2 3">CIRAD86</strain>
    </source>
</reference>
<sequence length="114" mass="12097">MAVMARKRVPVAILAILKTVTAIHCFLSDGTADVDQQPCPGVDENSPGSCCYSTSWPNVDTCMTNGLCLSSVGGYFYTGACTDKNWSSEYCGLQKICSDCKYGIGSSDGRDSPC</sequence>